<organism evidence="2 3">
    <name type="scientific">Musa troglodytarum</name>
    <name type="common">fe'i banana</name>
    <dbReference type="NCBI Taxonomy" id="320322"/>
    <lineage>
        <taxon>Eukaryota</taxon>
        <taxon>Viridiplantae</taxon>
        <taxon>Streptophyta</taxon>
        <taxon>Embryophyta</taxon>
        <taxon>Tracheophyta</taxon>
        <taxon>Spermatophyta</taxon>
        <taxon>Magnoliopsida</taxon>
        <taxon>Liliopsida</taxon>
        <taxon>Zingiberales</taxon>
        <taxon>Musaceae</taxon>
        <taxon>Musa</taxon>
    </lineage>
</organism>
<feature type="region of interest" description="Disordered" evidence="1">
    <location>
        <begin position="17"/>
        <end position="49"/>
    </location>
</feature>
<evidence type="ECO:0000256" key="1">
    <source>
        <dbReference type="SAM" id="MobiDB-lite"/>
    </source>
</evidence>
<evidence type="ECO:0000313" key="2">
    <source>
        <dbReference type="EMBL" id="URD91686.1"/>
    </source>
</evidence>
<dbReference type="Proteomes" id="UP001055439">
    <property type="component" value="Chromosome 3"/>
</dbReference>
<accession>A0A9E7FC61</accession>
<evidence type="ECO:0000313" key="3">
    <source>
        <dbReference type="Proteomes" id="UP001055439"/>
    </source>
</evidence>
<dbReference type="AlphaFoldDB" id="A0A9E7FC61"/>
<keyword evidence="3" id="KW-1185">Reference proteome</keyword>
<protein>
    <submittedName>
        <fullName evidence="2">Uncharacterized protein</fullName>
    </submittedName>
</protein>
<name>A0A9E7FC61_9LILI</name>
<sequence>LPAIRRNIAAILRTNIGVGAKPSKSNQGVPKWRPPPSPSSSSASAPNVAGCRCPPPWERFPSPLRRCRRDPPRRHLDPVGLSIRFSCASLAV</sequence>
<feature type="non-terminal residue" evidence="2">
    <location>
        <position position="1"/>
    </location>
</feature>
<dbReference type="EMBL" id="CP097505">
    <property type="protein sequence ID" value="URD91686.1"/>
    <property type="molecule type" value="Genomic_DNA"/>
</dbReference>
<gene>
    <name evidence="2" type="ORF">MUK42_32690</name>
</gene>
<proteinExistence type="predicted"/>
<reference evidence="2" key="1">
    <citation type="submission" date="2022-05" db="EMBL/GenBank/DDBJ databases">
        <title>The Musa troglodytarum L. genome provides insights into the mechanism of non-climacteric behaviour and enrichment of carotenoids.</title>
        <authorList>
            <person name="Wang J."/>
        </authorList>
    </citation>
    <scope>NUCLEOTIDE SEQUENCE</scope>
    <source>
        <tissue evidence="2">Leaf</tissue>
    </source>
</reference>